<dbReference type="SUPFAM" id="SSF57850">
    <property type="entry name" value="RING/U-box"/>
    <property type="match status" value="1"/>
</dbReference>
<dbReference type="SMART" id="SM00184">
    <property type="entry name" value="RING"/>
    <property type="match status" value="1"/>
</dbReference>
<dbReference type="SUPFAM" id="SSF101898">
    <property type="entry name" value="NHL repeat"/>
    <property type="match status" value="1"/>
</dbReference>
<dbReference type="InterPro" id="IPR011042">
    <property type="entry name" value="6-blade_b-propeller_TolB-like"/>
</dbReference>
<dbReference type="PANTHER" id="PTHR25462:SF296">
    <property type="entry name" value="MEIOTIC P26, ISOFORM F"/>
    <property type="match status" value="1"/>
</dbReference>
<dbReference type="InterPro" id="IPR017907">
    <property type="entry name" value="Znf_RING_CS"/>
</dbReference>
<dbReference type="SUPFAM" id="SSF57845">
    <property type="entry name" value="B-box zinc-binding domain"/>
    <property type="match status" value="1"/>
</dbReference>
<accession>A0ABD3XU36</accession>
<keyword evidence="4" id="KW-0862">Zinc</keyword>
<dbReference type="Proteomes" id="UP001634394">
    <property type="component" value="Unassembled WGS sequence"/>
</dbReference>
<feature type="domain" description="RING-type" evidence="7">
    <location>
        <begin position="27"/>
        <end position="73"/>
    </location>
</feature>
<dbReference type="PROSITE" id="PS50089">
    <property type="entry name" value="ZF_RING_2"/>
    <property type="match status" value="1"/>
</dbReference>
<evidence type="ECO:0000259" key="7">
    <source>
        <dbReference type="PROSITE" id="PS50089"/>
    </source>
</evidence>
<dbReference type="InterPro" id="IPR013083">
    <property type="entry name" value="Znf_RING/FYVE/PHD"/>
</dbReference>
<sequence length="671" mass="75337">MATSNEDCGAPNEKTECKATLSDDLNCPLCMKLFRSPRRLPCLHSFCHDCLQSHIHSIASLKDSVKELCCPLCGNVAYTGELTADKLVHLFPLNTLMLSVLMGKKVKTDFVCNACQAQNILSPAENLCTVCEEALCVQCSKMHGISRVSTNHTILKIEDLPSKQQTVLQNNEMFRCTEHTSFPVEYYCKGHGTQLCIKCSVDDHASCPDVIKLDNKMPNLSKALKEMKAQMKKLEDQLKQFAAISVLNLSKVVSDVNDLTIEIRTLKKVINDALDDLERRVIEEGNKIFNAEKKKTQQANHICKSHVIAIRNSNVVLESFSKYATQNQMFLLVKKITNQCCMSKRHNDDRFSKIDIVTLQLEINPQLSSVIYIPRGEIGMLTMKKNGEIPVVPDGFKPLKECVTKRVNVKDLKGLKDKTPCYTKVTFASNEELLLVDYENNILYLLDSLCNIVCSHTFLHKPFDVCIVSGYFVDVAAVSLPYTKFVQLLSINVNSIAYVKQIQTKYKCFSIAAYSNEELIVSGPCGDNKTYYWSIITLDGKEKSYHEFDGAGTNQTYVALNAFKSRLYISVCEEDSLHCFGLNGVKQFTFRHPDLKGTQGVSVDRDENVYVAGARSHNVFQLSPGGLLIRIIVNEIEQDPMGICFNHNGDKFVLSHLRTGLGFHRLVLKNS</sequence>
<evidence type="ECO:0000259" key="8">
    <source>
        <dbReference type="PROSITE" id="PS50119"/>
    </source>
</evidence>
<dbReference type="InterPro" id="IPR000315">
    <property type="entry name" value="Znf_B-box"/>
</dbReference>
<evidence type="ECO:0000313" key="9">
    <source>
        <dbReference type="EMBL" id="KAL3888533.1"/>
    </source>
</evidence>
<evidence type="ECO:0000256" key="6">
    <source>
        <dbReference type="SAM" id="Coils"/>
    </source>
</evidence>
<dbReference type="Gene3D" id="3.30.40.10">
    <property type="entry name" value="Zinc/RING finger domain, C3HC4 (zinc finger)"/>
    <property type="match status" value="1"/>
</dbReference>
<dbReference type="Gene3D" id="3.30.160.60">
    <property type="entry name" value="Classic Zinc Finger"/>
    <property type="match status" value="1"/>
</dbReference>
<comment type="caution">
    <text evidence="9">The sequence shown here is derived from an EMBL/GenBank/DDBJ whole genome shotgun (WGS) entry which is preliminary data.</text>
</comment>
<dbReference type="InterPro" id="IPR047153">
    <property type="entry name" value="TRIM45/56/19-like"/>
</dbReference>
<evidence type="ECO:0000256" key="3">
    <source>
        <dbReference type="ARBA" id="ARBA00022771"/>
    </source>
</evidence>
<organism evidence="9 10">
    <name type="scientific">Sinanodonta woodiana</name>
    <name type="common">Chinese pond mussel</name>
    <name type="synonym">Anodonta woodiana</name>
    <dbReference type="NCBI Taxonomy" id="1069815"/>
    <lineage>
        <taxon>Eukaryota</taxon>
        <taxon>Metazoa</taxon>
        <taxon>Spiralia</taxon>
        <taxon>Lophotrochozoa</taxon>
        <taxon>Mollusca</taxon>
        <taxon>Bivalvia</taxon>
        <taxon>Autobranchia</taxon>
        <taxon>Heteroconchia</taxon>
        <taxon>Palaeoheterodonta</taxon>
        <taxon>Unionida</taxon>
        <taxon>Unionoidea</taxon>
        <taxon>Unionidae</taxon>
        <taxon>Unioninae</taxon>
        <taxon>Sinanodonta</taxon>
    </lineage>
</organism>
<keyword evidence="10" id="KW-1185">Reference proteome</keyword>
<evidence type="ECO:0000256" key="4">
    <source>
        <dbReference type="ARBA" id="ARBA00022833"/>
    </source>
</evidence>
<proteinExistence type="predicted"/>
<keyword evidence="1" id="KW-0597">Phosphoprotein</keyword>
<evidence type="ECO:0000313" key="10">
    <source>
        <dbReference type="Proteomes" id="UP001634394"/>
    </source>
</evidence>
<feature type="domain" description="B box-type" evidence="8">
    <location>
        <begin position="171"/>
        <end position="204"/>
    </location>
</feature>
<keyword evidence="6" id="KW-0175">Coiled coil</keyword>
<gene>
    <name evidence="9" type="ORF">ACJMK2_000899</name>
</gene>
<dbReference type="EMBL" id="JBJQND010000001">
    <property type="protein sequence ID" value="KAL3888533.1"/>
    <property type="molecule type" value="Genomic_DNA"/>
</dbReference>
<keyword evidence="2" id="KW-0479">Metal-binding</keyword>
<keyword evidence="3 5" id="KW-0863">Zinc-finger</keyword>
<protein>
    <submittedName>
        <fullName evidence="9">Uncharacterized protein</fullName>
    </submittedName>
</protein>
<dbReference type="InterPro" id="IPR001841">
    <property type="entry name" value="Znf_RING"/>
</dbReference>
<evidence type="ECO:0000256" key="5">
    <source>
        <dbReference type="PROSITE-ProRule" id="PRU00024"/>
    </source>
</evidence>
<dbReference type="Gene3D" id="2.120.10.30">
    <property type="entry name" value="TolB, C-terminal domain"/>
    <property type="match status" value="1"/>
</dbReference>
<dbReference type="AlphaFoldDB" id="A0ABD3XU36"/>
<dbReference type="GO" id="GO:0008270">
    <property type="term" value="F:zinc ion binding"/>
    <property type="evidence" value="ECO:0007669"/>
    <property type="project" value="UniProtKB-KW"/>
</dbReference>
<reference evidence="9 10" key="1">
    <citation type="submission" date="2024-11" db="EMBL/GenBank/DDBJ databases">
        <title>Chromosome-level genome assembly of the freshwater bivalve Anodonta woodiana.</title>
        <authorList>
            <person name="Chen X."/>
        </authorList>
    </citation>
    <scope>NUCLEOTIDE SEQUENCE [LARGE SCALE GENOMIC DNA]</scope>
    <source>
        <strain evidence="9">MN2024</strain>
        <tissue evidence="9">Gills</tissue>
    </source>
</reference>
<dbReference type="PANTHER" id="PTHR25462">
    <property type="entry name" value="BONUS, ISOFORM C-RELATED"/>
    <property type="match status" value="1"/>
</dbReference>
<dbReference type="InterPro" id="IPR027370">
    <property type="entry name" value="Znf-RING_euk"/>
</dbReference>
<evidence type="ECO:0000256" key="2">
    <source>
        <dbReference type="ARBA" id="ARBA00022723"/>
    </source>
</evidence>
<evidence type="ECO:0000256" key="1">
    <source>
        <dbReference type="ARBA" id="ARBA00022553"/>
    </source>
</evidence>
<feature type="domain" description="B box-type" evidence="8">
    <location>
        <begin position="107"/>
        <end position="157"/>
    </location>
</feature>
<name>A0ABD3XU36_SINWO</name>
<dbReference type="Pfam" id="PF13445">
    <property type="entry name" value="zf-RING_UBOX"/>
    <property type="match status" value="1"/>
</dbReference>
<feature type="coiled-coil region" evidence="6">
    <location>
        <begin position="210"/>
        <end position="294"/>
    </location>
</feature>
<dbReference type="PROSITE" id="PS50119">
    <property type="entry name" value="ZF_BBOX"/>
    <property type="match status" value="2"/>
</dbReference>
<dbReference type="PROSITE" id="PS00518">
    <property type="entry name" value="ZF_RING_1"/>
    <property type="match status" value="1"/>
</dbReference>